<dbReference type="GO" id="GO:0051087">
    <property type="term" value="F:protein-folding chaperone binding"/>
    <property type="evidence" value="ECO:0007669"/>
    <property type="project" value="TreeGrafter"/>
</dbReference>
<evidence type="ECO:0000313" key="8">
    <source>
        <dbReference type="Proteomes" id="UP000717585"/>
    </source>
</evidence>
<proteinExistence type="inferred from homology"/>
<gene>
    <name evidence="7" type="ORF">J8273_0541</name>
</gene>
<dbReference type="PRINTS" id="PR00297">
    <property type="entry name" value="CHAPERONIN10"/>
</dbReference>
<dbReference type="FunFam" id="2.30.33.40:FF:000001">
    <property type="entry name" value="10 kDa chaperonin"/>
    <property type="match status" value="1"/>
</dbReference>
<comment type="similarity">
    <text evidence="1 6">Belongs to the GroES chaperonin family.</text>
</comment>
<dbReference type="InterPro" id="IPR020818">
    <property type="entry name" value="Chaperonin_GroES"/>
</dbReference>
<reference evidence="7" key="1">
    <citation type="submission" date="2021-05" db="EMBL/GenBank/DDBJ databases">
        <title>A free-living protist that lacks canonical eukaryotic 1 DNA replication and segregation systems.</title>
        <authorList>
            <person name="Salas-Leiva D.E."/>
            <person name="Tromer E.C."/>
            <person name="Curtis B.A."/>
            <person name="Jerlstrom-Hultqvist J."/>
            <person name="Kolisko M."/>
            <person name="Yi Z."/>
            <person name="Salas-Leiva J.S."/>
            <person name="Gallot-Lavallee L."/>
            <person name="Kops G.J.P.L."/>
            <person name="Archibald J.M."/>
            <person name="Simpson A.G.B."/>
            <person name="Roger A.J."/>
        </authorList>
    </citation>
    <scope>NUCLEOTIDE SEQUENCE</scope>
    <source>
        <strain evidence="7">BICM</strain>
    </source>
</reference>
<dbReference type="SMART" id="SM00883">
    <property type="entry name" value="Cpn10"/>
    <property type="match status" value="1"/>
</dbReference>
<dbReference type="CDD" id="cd00320">
    <property type="entry name" value="cpn10"/>
    <property type="match status" value="1"/>
</dbReference>
<protein>
    <recommendedName>
        <fullName evidence="4">20 kDa chaperonin, chloroplastic</fullName>
    </recommendedName>
    <alternativeName>
        <fullName evidence="3">Chaperonin 10</fullName>
    </alternativeName>
    <alternativeName>
        <fullName evidence="5">Protein Cpn21</fullName>
    </alternativeName>
</protein>
<dbReference type="PANTHER" id="PTHR10772:SF0">
    <property type="entry name" value="10 KDA HEAT SHOCK PROTEIN, MITOCHONDRIAL"/>
    <property type="match status" value="1"/>
</dbReference>
<organism evidence="7 8">
    <name type="scientific">Carpediemonas membranifera</name>
    <dbReference type="NCBI Taxonomy" id="201153"/>
    <lineage>
        <taxon>Eukaryota</taxon>
        <taxon>Metamonada</taxon>
        <taxon>Carpediemonas-like organisms</taxon>
        <taxon>Carpediemonas</taxon>
    </lineage>
</organism>
<dbReference type="Proteomes" id="UP000717585">
    <property type="component" value="Unassembled WGS sequence"/>
</dbReference>
<dbReference type="GO" id="GO:0044183">
    <property type="term" value="F:protein folding chaperone"/>
    <property type="evidence" value="ECO:0007669"/>
    <property type="project" value="InterPro"/>
</dbReference>
<accession>A0A8J6AUU1</accession>
<keyword evidence="8" id="KW-1185">Reference proteome</keyword>
<evidence type="ECO:0000256" key="2">
    <source>
        <dbReference type="ARBA" id="ARBA00023186"/>
    </source>
</evidence>
<comment type="caution">
    <text evidence="7">The sequence shown here is derived from an EMBL/GenBank/DDBJ whole genome shotgun (WGS) entry which is preliminary data.</text>
</comment>
<evidence type="ECO:0000256" key="4">
    <source>
        <dbReference type="ARBA" id="ARBA00073031"/>
    </source>
</evidence>
<dbReference type="GO" id="GO:0046872">
    <property type="term" value="F:metal ion binding"/>
    <property type="evidence" value="ECO:0007669"/>
    <property type="project" value="TreeGrafter"/>
</dbReference>
<evidence type="ECO:0000256" key="1">
    <source>
        <dbReference type="ARBA" id="ARBA00006975"/>
    </source>
</evidence>
<dbReference type="SUPFAM" id="SSF50129">
    <property type="entry name" value="GroES-like"/>
    <property type="match status" value="1"/>
</dbReference>
<dbReference type="InterPro" id="IPR037124">
    <property type="entry name" value="Chaperonin_GroES_sf"/>
</dbReference>
<keyword evidence="2 6" id="KW-0143">Chaperone</keyword>
<dbReference type="OrthoDB" id="184876at2759"/>
<dbReference type="GO" id="GO:0005524">
    <property type="term" value="F:ATP binding"/>
    <property type="evidence" value="ECO:0007669"/>
    <property type="project" value="InterPro"/>
</dbReference>
<evidence type="ECO:0000256" key="6">
    <source>
        <dbReference type="RuleBase" id="RU003479"/>
    </source>
</evidence>
<dbReference type="PANTHER" id="PTHR10772">
    <property type="entry name" value="10 KDA HEAT SHOCK PROTEIN"/>
    <property type="match status" value="1"/>
</dbReference>
<sequence length="100" mass="10723">MPLTTVAGLKPLFNNVLLKKIVESRKVGGVILPDTARTPLQQATVIAAGPGSYNQVGQLIATSVKEDDKVLFSDFAGHKLSVMGDEYIMVRDSDIIAKLP</sequence>
<dbReference type="Pfam" id="PF00166">
    <property type="entry name" value="Cpn10"/>
    <property type="match status" value="1"/>
</dbReference>
<dbReference type="EMBL" id="JAHDYR010000012">
    <property type="protein sequence ID" value="KAG9395311.1"/>
    <property type="molecule type" value="Genomic_DNA"/>
</dbReference>
<name>A0A8J6AUU1_9EUKA</name>
<dbReference type="GO" id="GO:0005739">
    <property type="term" value="C:mitochondrion"/>
    <property type="evidence" value="ECO:0007669"/>
    <property type="project" value="TreeGrafter"/>
</dbReference>
<dbReference type="GO" id="GO:0051082">
    <property type="term" value="F:unfolded protein binding"/>
    <property type="evidence" value="ECO:0007669"/>
    <property type="project" value="TreeGrafter"/>
</dbReference>
<evidence type="ECO:0000256" key="5">
    <source>
        <dbReference type="ARBA" id="ARBA00079398"/>
    </source>
</evidence>
<evidence type="ECO:0000313" key="7">
    <source>
        <dbReference type="EMBL" id="KAG9395311.1"/>
    </source>
</evidence>
<dbReference type="Gene3D" id="2.30.33.40">
    <property type="entry name" value="GroES chaperonin"/>
    <property type="match status" value="1"/>
</dbReference>
<dbReference type="InterPro" id="IPR011032">
    <property type="entry name" value="GroES-like_sf"/>
</dbReference>
<evidence type="ECO:0000256" key="3">
    <source>
        <dbReference type="ARBA" id="ARBA00031971"/>
    </source>
</evidence>
<dbReference type="AlphaFoldDB" id="A0A8J6AUU1"/>